<name>A0A7J6VXE6_THATH</name>
<evidence type="ECO:0000259" key="1">
    <source>
        <dbReference type="Pfam" id="PF14111"/>
    </source>
</evidence>
<dbReference type="InterPro" id="IPR025558">
    <property type="entry name" value="DUF4283"/>
</dbReference>
<evidence type="ECO:0000313" key="3">
    <source>
        <dbReference type="Proteomes" id="UP000554482"/>
    </source>
</evidence>
<feature type="non-terminal residue" evidence="2">
    <location>
        <position position="250"/>
    </location>
</feature>
<dbReference type="InterPro" id="IPR040256">
    <property type="entry name" value="At4g02000-like"/>
</dbReference>
<feature type="domain" description="DUF4283" evidence="1">
    <location>
        <begin position="94"/>
        <end position="175"/>
    </location>
</feature>
<dbReference type="Pfam" id="PF14111">
    <property type="entry name" value="DUF4283"/>
    <property type="match status" value="1"/>
</dbReference>
<dbReference type="PANTHER" id="PTHR31286:SF60">
    <property type="entry name" value="PROTEIN, PUTATIVE-RELATED"/>
    <property type="match status" value="1"/>
</dbReference>
<dbReference type="EMBL" id="JABWDY010024997">
    <property type="protein sequence ID" value="KAF5189789.1"/>
    <property type="molecule type" value="Genomic_DNA"/>
</dbReference>
<reference evidence="2 3" key="1">
    <citation type="submission" date="2020-06" db="EMBL/GenBank/DDBJ databases">
        <title>Transcriptomic and genomic resources for Thalictrum thalictroides and T. hernandezii: Facilitating candidate gene discovery in an emerging model plant lineage.</title>
        <authorList>
            <person name="Arias T."/>
            <person name="Riano-Pachon D.M."/>
            <person name="Di Stilio V.S."/>
        </authorList>
    </citation>
    <scope>NUCLEOTIDE SEQUENCE [LARGE SCALE GENOMIC DNA]</scope>
    <source>
        <strain evidence="3">cv. WT478/WT964</strain>
        <tissue evidence="2">Leaves</tissue>
    </source>
</reference>
<comment type="caution">
    <text evidence="2">The sequence shown here is derived from an EMBL/GenBank/DDBJ whole genome shotgun (WGS) entry which is preliminary data.</text>
</comment>
<accession>A0A7J6VXE6</accession>
<gene>
    <name evidence="2" type="ORF">FRX31_020624</name>
</gene>
<dbReference type="AlphaFoldDB" id="A0A7J6VXE6"/>
<keyword evidence="3" id="KW-1185">Reference proteome</keyword>
<dbReference type="Proteomes" id="UP000554482">
    <property type="component" value="Unassembled WGS sequence"/>
</dbReference>
<organism evidence="2 3">
    <name type="scientific">Thalictrum thalictroides</name>
    <name type="common">Rue-anemone</name>
    <name type="synonym">Anemone thalictroides</name>
    <dbReference type="NCBI Taxonomy" id="46969"/>
    <lineage>
        <taxon>Eukaryota</taxon>
        <taxon>Viridiplantae</taxon>
        <taxon>Streptophyta</taxon>
        <taxon>Embryophyta</taxon>
        <taxon>Tracheophyta</taxon>
        <taxon>Spermatophyta</taxon>
        <taxon>Magnoliopsida</taxon>
        <taxon>Ranunculales</taxon>
        <taxon>Ranunculaceae</taxon>
        <taxon>Thalictroideae</taxon>
        <taxon>Thalictrum</taxon>
    </lineage>
</organism>
<dbReference type="OrthoDB" id="1750606at2759"/>
<protein>
    <recommendedName>
        <fullName evidence="1">DUF4283 domain-containing protein</fullName>
    </recommendedName>
</protein>
<sequence>MADLWCIGRGKNSFPTKGVIASDLTQINTVSNIVVKLSSAVVDDQGVKGKSFAAIVKPKYDRNINTSSLPVPGKQGDLPTIFLIKDEVDKGIQHCLRSLVGRTDMQKVNLERIKTLVRMLWNPTGVCQVTPLGKGYIMFRFENDKDFERIWDQGSWIFDKHVLQLSKWSRNFSIEKETQSHAAMWVKFPGLSLEYWEVKNLLALGRALSRPIHVDETTAKRELGYYANVYVDGDFSRPIPEKIWVESKKH</sequence>
<dbReference type="PANTHER" id="PTHR31286">
    <property type="entry name" value="GLYCINE-RICH CELL WALL STRUCTURAL PROTEIN 1.8-LIKE"/>
    <property type="match status" value="1"/>
</dbReference>
<proteinExistence type="predicted"/>
<evidence type="ECO:0000313" key="2">
    <source>
        <dbReference type="EMBL" id="KAF5189789.1"/>
    </source>
</evidence>